<proteinExistence type="predicted"/>
<accession>A0A918TN27</accession>
<protein>
    <submittedName>
        <fullName evidence="1">Uncharacterized protein</fullName>
    </submittedName>
</protein>
<evidence type="ECO:0000313" key="2">
    <source>
        <dbReference type="Proteomes" id="UP000644507"/>
    </source>
</evidence>
<dbReference type="RefSeq" id="WP_189570096.1">
    <property type="nucleotide sequence ID" value="NZ_BMXI01000009.1"/>
</dbReference>
<name>A0A918TN27_9BACT</name>
<dbReference type="InterPro" id="IPR027417">
    <property type="entry name" value="P-loop_NTPase"/>
</dbReference>
<dbReference type="CDD" id="cd02019">
    <property type="entry name" value="NK"/>
    <property type="match status" value="1"/>
</dbReference>
<sequence>MKAHLNPFAPDRIQRRLPFDPTLSGTTWEAIESRWEKLSRRAAVRGHHGSGKTTFLDAFAQRLQPRFRVERLFLHRDSRQLDQEQRQLLESIRGQQDVILFVDGEGHLAGSERKALRKLSLTLGGYLAARHHLSRLPTLLHLKSDPLLAQTLLEKIEPAASRELHESLPAIFRKKNGNLRELWLSLYDNYANETDHDRASSAQPPESQRARS</sequence>
<keyword evidence="2" id="KW-1185">Reference proteome</keyword>
<comment type="caution">
    <text evidence="1">The sequence shown here is derived from an EMBL/GenBank/DDBJ whole genome shotgun (WGS) entry which is preliminary data.</text>
</comment>
<gene>
    <name evidence="1" type="ORF">GCM10007100_22860</name>
</gene>
<evidence type="ECO:0000313" key="1">
    <source>
        <dbReference type="EMBL" id="GHC55625.1"/>
    </source>
</evidence>
<reference evidence="1" key="1">
    <citation type="journal article" date="2014" name="Int. J. Syst. Evol. Microbiol.">
        <title>Complete genome sequence of Corynebacterium casei LMG S-19264T (=DSM 44701T), isolated from a smear-ripened cheese.</title>
        <authorList>
            <consortium name="US DOE Joint Genome Institute (JGI-PGF)"/>
            <person name="Walter F."/>
            <person name="Albersmeier A."/>
            <person name="Kalinowski J."/>
            <person name="Ruckert C."/>
        </authorList>
    </citation>
    <scope>NUCLEOTIDE SEQUENCE</scope>
    <source>
        <strain evidence="1">KCTC 12988</strain>
    </source>
</reference>
<dbReference type="Proteomes" id="UP000644507">
    <property type="component" value="Unassembled WGS sequence"/>
</dbReference>
<dbReference type="SUPFAM" id="SSF52540">
    <property type="entry name" value="P-loop containing nucleoside triphosphate hydrolases"/>
    <property type="match status" value="1"/>
</dbReference>
<organism evidence="1 2">
    <name type="scientific">Roseibacillus persicicus</name>
    <dbReference type="NCBI Taxonomy" id="454148"/>
    <lineage>
        <taxon>Bacteria</taxon>
        <taxon>Pseudomonadati</taxon>
        <taxon>Verrucomicrobiota</taxon>
        <taxon>Verrucomicrobiia</taxon>
        <taxon>Verrucomicrobiales</taxon>
        <taxon>Verrucomicrobiaceae</taxon>
        <taxon>Roseibacillus</taxon>
    </lineage>
</organism>
<dbReference type="AlphaFoldDB" id="A0A918TN27"/>
<dbReference type="EMBL" id="BMXI01000009">
    <property type="protein sequence ID" value="GHC55625.1"/>
    <property type="molecule type" value="Genomic_DNA"/>
</dbReference>
<dbReference type="Gene3D" id="3.40.50.300">
    <property type="entry name" value="P-loop containing nucleotide triphosphate hydrolases"/>
    <property type="match status" value="1"/>
</dbReference>
<reference evidence="1" key="2">
    <citation type="submission" date="2020-09" db="EMBL/GenBank/DDBJ databases">
        <authorList>
            <person name="Sun Q."/>
            <person name="Kim S."/>
        </authorList>
    </citation>
    <scope>NUCLEOTIDE SEQUENCE</scope>
    <source>
        <strain evidence="1">KCTC 12988</strain>
    </source>
</reference>